<dbReference type="GeneID" id="70132528"/>
<gene>
    <name evidence="3" type="ORF">BKA67DRAFT_577476</name>
</gene>
<dbReference type="PANTHER" id="PTHR10622:SF10">
    <property type="entry name" value="HET DOMAIN-CONTAINING PROTEIN"/>
    <property type="match status" value="1"/>
</dbReference>
<sequence>MRLINVKTLELHEYFGDSIPQYAILSHTWGDQEVTYEEWLYAQRQNPRRWGWVHVKEEIDDIKSKTGYRKIRYACRKARRDGFSWLWVDTNCINKSSSSELSEAINSMYRWYQNSEICYAFLDDVHGADQSTCFKNDSEFRRSRWFTRGWTLQELIAPLRVLFFSSSWDQIGTKTELSSLINEITTISITVLQDPTAQGACPVAEKMAWASERKTTREEDTAYCLMGLFDVNMPLLYGEGNKAFLRLQLEIIRQRPDVTILAWQQVLSKPRNILSIITPWGMKPLKAVRAFASSPQEFSFTEGLNFTDYTPTYFRVDGFGIAIRLPLIKTLATNFFFAILPHVRRRGKRMVWIPLVHIGEQRYVRVDFPVVTFDAPETNYGPPTEIFLPTHEGHLFHLDKELVVVQKPGLYHNQITFTRTGPVLLFTFPCGYGEFKLTHHFPGGFDPGRPSHSLLQRLYISDDDPLNAFGSLEFYHHHHGHQKRLEILFLVRLANKDDSKPAKWTCRDISNWPISVAEYMNRNYGTKGLSVNEVAGQRYRPIIESLYHQPSSSGKHFWRSEEKLWKGYEGAEFDGHALMDNGVYDPSNAAFLSPLASERTLNVMNQPGPWITVQINFPTVVD</sequence>
<reference evidence="3" key="1">
    <citation type="journal article" date="2021" name="Nat. Commun.">
        <title>Genetic determinants of endophytism in the Arabidopsis root mycobiome.</title>
        <authorList>
            <person name="Mesny F."/>
            <person name="Miyauchi S."/>
            <person name="Thiergart T."/>
            <person name="Pickel B."/>
            <person name="Atanasova L."/>
            <person name="Karlsson M."/>
            <person name="Huettel B."/>
            <person name="Barry K.W."/>
            <person name="Haridas S."/>
            <person name="Chen C."/>
            <person name="Bauer D."/>
            <person name="Andreopoulos W."/>
            <person name="Pangilinan J."/>
            <person name="LaButti K."/>
            <person name="Riley R."/>
            <person name="Lipzen A."/>
            <person name="Clum A."/>
            <person name="Drula E."/>
            <person name="Henrissat B."/>
            <person name="Kohler A."/>
            <person name="Grigoriev I.V."/>
            <person name="Martin F.M."/>
            <person name="Hacquard S."/>
        </authorList>
    </citation>
    <scope>NUCLEOTIDE SEQUENCE</scope>
    <source>
        <strain evidence="3">MPI-SDFR-AT-0073</strain>
    </source>
</reference>
<dbReference type="Proteomes" id="UP000758603">
    <property type="component" value="Unassembled WGS sequence"/>
</dbReference>
<evidence type="ECO:0000259" key="1">
    <source>
        <dbReference type="Pfam" id="PF06985"/>
    </source>
</evidence>
<dbReference type="AlphaFoldDB" id="A0A9P8RQB4"/>
<name>A0A9P8RQB4_9PEZI</name>
<dbReference type="Pfam" id="PF26640">
    <property type="entry name" value="DUF8212"/>
    <property type="match status" value="1"/>
</dbReference>
<keyword evidence="4" id="KW-1185">Reference proteome</keyword>
<dbReference type="EMBL" id="JAGPXC010000008">
    <property type="protein sequence ID" value="KAH6647442.1"/>
    <property type="molecule type" value="Genomic_DNA"/>
</dbReference>
<comment type="caution">
    <text evidence="3">The sequence shown here is derived from an EMBL/GenBank/DDBJ whole genome shotgun (WGS) entry which is preliminary data.</text>
</comment>
<proteinExistence type="predicted"/>
<dbReference type="Pfam" id="PF06985">
    <property type="entry name" value="HET"/>
    <property type="match status" value="1"/>
</dbReference>
<dbReference type="InterPro" id="IPR010730">
    <property type="entry name" value="HET"/>
</dbReference>
<feature type="domain" description="DUF8212" evidence="2">
    <location>
        <begin position="242"/>
        <end position="300"/>
    </location>
</feature>
<protein>
    <submittedName>
        <fullName evidence="3">Heterokaryon incompatibility protein-domain-containing protein</fullName>
    </submittedName>
</protein>
<feature type="domain" description="Heterokaryon incompatibility" evidence="1">
    <location>
        <begin position="22"/>
        <end position="126"/>
    </location>
</feature>
<dbReference type="PANTHER" id="PTHR10622">
    <property type="entry name" value="HET DOMAIN-CONTAINING PROTEIN"/>
    <property type="match status" value="1"/>
</dbReference>
<dbReference type="InterPro" id="IPR058525">
    <property type="entry name" value="DUF8212"/>
</dbReference>
<dbReference type="RefSeq" id="XP_045953954.1">
    <property type="nucleotide sequence ID" value="XM_046103636.1"/>
</dbReference>
<organism evidence="3 4">
    <name type="scientific">Truncatella angustata</name>
    <dbReference type="NCBI Taxonomy" id="152316"/>
    <lineage>
        <taxon>Eukaryota</taxon>
        <taxon>Fungi</taxon>
        <taxon>Dikarya</taxon>
        <taxon>Ascomycota</taxon>
        <taxon>Pezizomycotina</taxon>
        <taxon>Sordariomycetes</taxon>
        <taxon>Xylariomycetidae</taxon>
        <taxon>Amphisphaeriales</taxon>
        <taxon>Sporocadaceae</taxon>
        <taxon>Truncatella</taxon>
    </lineage>
</organism>
<dbReference type="OrthoDB" id="10396846at2759"/>
<accession>A0A9P8RQB4</accession>
<evidence type="ECO:0000313" key="4">
    <source>
        <dbReference type="Proteomes" id="UP000758603"/>
    </source>
</evidence>
<evidence type="ECO:0000313" key="3">
    <source>
        <dbReference type="EMBL" id="KAH6647442.1"/>
    </source>
</evidence>
<evidence type="ECO:0000259" key="2">
    <source>
        <dbReference type="Pfam" id="PF26640"/>
    </source>
</evidence>